<dbReference type="KEGG" id="ssl:SS1G_05476"/>
<keyword evidence="2" id="KW-1185">Reference proteome</keyword>
<gene>
    <name evidence="1" type="ORF">SS1G_05476</name>
</gene>
<sequence>MHVNPTKFHTFTDMQGCKAVAVVRLETAQQHNIIRHVTYNQETGD</sequence>
<name>A7EJI3_SCLS1</name>
<dbReference type="HOGENOM" id="CLU_3207888_0_0_1"/>
<dbReference type="InParanoid" id="A7EJI3"/>
<dbReference type="AlphaFoldDB" id="A7EJI3"/>
<evidence type="ECO:0000313" key="2">
    <source>
        <dbReference type="Proteomes" id="UP000001312"/>
    </source>
</evidence>
<reference evidence="2" key="1">
    <citation type="journal article" date="2011" name="PLoS Genet.">
        <title>Genomic analysis of the necrotrophic fungal pathogens Sclerotinia sclerotiorum and Botrytis cinerea.</title>
        <authorList>
            <person name="Amselem J."/>
            <person name="Cuomo C.A."/>
            <person name="van Kan J.A."/>
            <person name="Viaud M."/>
            <person name="Benito E.P."/>
            <person name="Couloux A."/>
            <person name="Coutinho P.M."/>
            <person name="de Vries R.P."/>
            <person name="Dyer P.S."/>
            <person name="Fillinger S."/>
            <person name="Fournier E."/>
            <person name="Gout L."/>
            <person name="Hahn M."/>
            <person name="Kohn L."/>
            <person name="Lapalu N."/>
            <person name="Plummer K.M."/>
            <person name="Pradier J.M."/>
            <person name="Quevillon E."/>
            <person name="Sharon A."/>
            <person name="Simon A."/>
            <person name="ten Have A."/>
            <person name="Tudzynski B."/>
            <person name="Tudzynski P."/>
            <person name="Wincker P."/>
            <person name="Andrew M."/>
            <person name="Anthouard V."/>
            <person name="Beever R.E."/>
            <person name="Beffa R."/>
            <person name="Benoit I."/>
            <person name="Bouzid O."/>
            <person name="Brault B."/>
            <person name="Chen Z."/>
            <person name="Choquer M."/>
            <person name="Collemare J."/>
            <person name="Cotton P."/>
            <person name="Danchin E.G."/>
            <person name="Da Silva C."/>
            <person name="Gautier A."/>
            <person name="Giraud C."/>
            <person name="Giraud T."/>
            <person name="Gonzalez C."/>
            <person name="Grossetete S."/>
            <person name="Guldener U."/>
            <person name="Henrissat B."/>
            <person name="Howlett B.J."/>
            <person name="Kodira C."/>
            <person name="Kretschmer M."/>
            <person name="Lappartient A."/>
            <person name="Leroch M."/>
            <person name="Levis C."/>
            <person name="Mauceli E."/>
            <person name="Neuveglise C."/>
            <person name="Oeser B."/>
            <person name="Pearson M."/>
            <person name="Poulain J."/>
            <person name="Poussereau N."/>
            <person name="Quesneville H."/>
            <person name="Rascle C."/>
            <person name="Schumacher J."/>
            <person name="Segurens B."/>
            <person name="Sexton A."/>
            <person name="Silva E."/>
            <person name="Sirven C."/>
            <person name="Soanes D.M."/>
            <person name="Talbot N.J."/>
            <person name="Templeton M."/>
            <person name="Yandava C."/>
            <person name="Yarden O."/>
            <person name="Zeng Q."/>
            <person name="Rollins J.A."/>
            <person name="Lebrun M.H."/>
            <person name="Dickman M."/>
        </authorList>
    </citation>
    <scope>NUCLEOTIDE SEQUENCE [LARGE SCALE GENOMIC DNA]</scope>
    <source>
        <strain evidence="2">ATCC 18683 / 1980 / Ss-1</strain>
    </source>
</reference>
<protein>
    <submittedName>
        <fullName evidence="1">Uncharacterized protein</fullName>
    </submittedName>
</protein>
<dbReference type="GeneID" id="5489845"/>
<dbReference type="EMBL" id="CH476626">
    <property type="protein sequence ID" value="EDO02999.1"/>
    <property type="molecule type" value="Genomic_DNA"/>
</dbReference>
<dbReference type="Proteomes" id="UP000001312">
    <property type="component" value="Unassembled WGS sequence"/>
</dbReference>
<organism evidence="1 2">
    <name type="scientific">Sclerotinia sclerotiorum (strain ATCC 18683 / 1980 / Ss-1)</name>
    <name type="common">White mold</name>
    <name type="synonym">Whetzelinia sclerotiorum</name>
    <dbReference type="NCBI Taxonomy" id="665079"/>
    <lineage>
        <taxon>Eukaryota</taxon>
        <taxon>Fungi</taxon>
        <taxon>Dikarya</taxon>
        <taxon>Ascomycota</taxon>
        <taxon>Pezizomycotina</taxon>
        <taxon>Leotiomycetes</taxon>
        <taxon>Helotiales</taxon>
        <taxon>Sclerotiniaceae</taxon>
        <taxon>Sclerotinia</taxon>
    </lineage>
</organism>
<accession>A7EJI3</accession>
<proteinExistence type="predicted"/>
<dbReference type="RefSeq" id="XP_001594048.1">
    <property type="nucleotide sequence ID" value="XM_001593998.1"/>
</dbReference>
<evidence type="ECO:0000313" key="1">
    <source>
        <dbReference type="EMBL" id="EDO02999.1"/>
    </source>
</evidence>